<dbReference type="CDD" id="cd03257">
    <property type="entry name" value="ABC_NikE_OppD_transporters"/>
    <property type="match status" value="2"/>
</dbReference>
<dbReference type="PANTHER" id="PTHR43776:SF7">
    <property type="entry name" value="D,D-DIPEPTIDE TRANSPORT ATP-BINDING PROTEIN DDPF-RELATED"/>
    <property type="match status" value="1"/>
</dbReference>
<dbReference type="PANTHER" id="PTHR43776">
    <property type="entry name" value="TRANSPORT ATP-BINDING PROTEIN"/>
    <property type="match status" value="1"/>
</dbReference>
<dbReference type="GO" id="GO:0016887">
    <property type="term" value="F:ATP hydrolysis activity"/>
    <property type="evidence" value="ECO:0007669"/>
    <property type="project" value="InterPro"/>
</dbReference>
<feature type="compositionally biased region" description="Pro residues" evidence="5">
    <location>
        <begin position="1"/>
        <end position="18"/>
    </location>
</feature>
<evidence type="ECO:0000256" key="4">
    <source>
        <dbReference type="ARBA" id="ARBA00022840"/>
    </source>
</evidence>
<dbReference type="InterPro" id="IPR027417">
    <property type="entry name" value="P-loop_NTPase"/>
</dbReference>
<dbReference type="SUPFAM" id="SSF52540">
    <property type="entry name" value="P-loop containing nucleoside triphosphate hydrolases"/>
    <property type="match status" value="2"/>
</dbReference>
<evidence type="ECO:0000256" key="3">
    <source>
        <dbReference type="ARBA" id="ARBA00022741"/>
    </source>
</evidence>
<dbReference type="Proteomes" id="UP000283128">
    <property type="component" value="Unassembled WGS sequence"/>
</dbReference>
<evidence type="ECO:0000313" key="7">
    <source>
        <dbReference type="EMBL" id="RVU23222.1"/>
    </source>
</evidence>
<protein>
    <submittedName>
        <fullName evidence="7">ABC transporter ATP-binding protein</fullName>
    </submittedName>
</protein>
<keyword evidence="2" id="KW-0813">Transport</keyword>
<evidence type="ECO:0000313" key="8">
    <source>
        <dbReference type="Proteomes" id="UP000283128"/>
    </source>
</evidence>
<reference evidence="7 8" key="1">
    <citation type="submission" date="2019-01" db="EMBL/GenBank/DDBJ databases">
        <title>Genome sequences of Streptomyces and Rhizobium isolates collected from root and soil.</title>
        <authorList>
            <person name="Chhettri S."/>
            <person name="Sevigny J.L."/>
            <person name="Sen A."/>
            <person name="Ennis N."/>
            <person name="Tisa L."/>
        </authorList>
    </citation>
    <scope>NUCLEOTIDE SEQUENCE [LARGE SCALE GENOMIC DNA]</scope>
    <source>
        <strain evidence="7 8">San01</strain>
    </source>
</reference>
<dbReference type="AlphaFoldDB" id="A0A437PLQ4"/>
<evidence type="ECO:0000256" key="2">
    <source>
        <dbReference type="ARBA" id="ARBA00022448"/>
    </source>
</evidence>
<dbReference type="InterPro" id="IPR003439">
    <property type="entry name" value="ABC_transporter-like_ATP-bd"/>
</dbReference>
<comment type="similarity">
    <text evidence="1">Belongs to the ABC transporter superfamily.</text>
</comment>
<dbReference type="Gene3D" id="3.40.50.300">
    <property type="entry name" value="P-loop containing nucleotide triphosphate hydrolases"/>
    <property type="match status" value="2"/>
</dbReference>
<feature type="domain" description="ABC transporter" evidence="6">
    <location>
        <begin position="303"/>
        <end position="549"/>
    </location>
</feature>
<keyword evidence="3" id="KW-0547">Nucleotide-binding</keyword>
<feature type="domain" description="ABC transporter" evidence="6">
    <location>
        <begin position="42"/>
        <end position="284"/>
    </location>
</feature>
<keyword evidence="4 7" id="KW-0067">ATP-binding</keyword>
<feature type="region of interest" description="Disordered" evidence="5">
    <location>
        <begin position="1"/>
        <end position="38"/>
    </location>
</feature>
<dbReference type="Pfam" id="PF00005">
    <property type="entry name" value="ABC_tran"/>
    <property type="match status" value="2"/>
</dbReference>
<dbReference type="GO" id="GO:0055085">
    <property type="term" value="P:transmembrane transport"/>
    <property type="evidence" value="ECO:0007669"/>
    <property type="project" value="UniProtKB-ARBA"/>
</dbReference>
<proteinExistence type="inferred from homology"/>
<dbReference type="OrthoDB" id="4008250at2"/>
<dbReference type="SMART" id="SM00382">
    <property type="entry name" value="AAA"/>
    <property type="match status" value="2"/>
</dbReference>
<dbReference type="PROSITE" id="PS00211">
    <property type="entry name" value="ABC_TRANSPORTER_1"/>
    <property type="match status" value="2"/>
</dbReference>
<dbReference type="PROSITE" id="PS50893">
    <property type="entry name" value="ABC_TRANSPORTER_2"/>
    <property type="match status" value="2"/>
</dbReference>
<comment type="caution">
    <text evidence="7">The sequence shown here is derived from an EMBL/GenBank/DDBJ whole genome shotgun (WGS) entry which is preliminary data.</text>
</comment>
<gene>
    <name evidence="7" type="ORF">EOT10_19610</name>
</gene>
<accession>A0A437PLQ4</accession>
<evidence type="ECO:0000259" key="6">
    <source>
        <dbReference type="PROSITE" id="PS50893"/>
    </source>
</evidence>
<name>A0A437PLQ4_9ACTN</name>
<evidence type="ECO:0000256" key="5">
    <source>
        <dbReference type="SAM" id="MobiDB-lite"/>
    </source>
</evidence>
<evidence type="ECO:0000256" key="1">
    <source>
        <dbReference type="ARBA" id="ARBA00005417"/>
    </source>
</evidence>
<keyword evidence="8" id="KW-1185">Reference proteome</keyword>
<dbReference type="InterPro" id="IPR003593">
    <property type="entry name" value="AAA+_ATPase"/>
</dbReference>
<dbReference type="InterPro" id="IPR050319">
    <property type="entry name" value="ABC_transp_ATP-bind"/>
</dbReference>
<organism evidence="7 8">
    <name type="scientific">Streptomyces antnestii</name>
    <dbReference type="NCBI Taxonomy" id="2494256"/>
    <lineage>
        <taxon>Bacteria</taxon>
        <taxon>Bacillati</taxon>
        <taxon>Actinomycetota</taxon>
        <taxon>Actinomycetes</taxon>
        <taxon>Kitasatosporales</taxon>
        <taxon>Streptomycetaceae</taxon>
        <taxon>Streptomyces</taxon>
    </lineage>
</organism>
<dbReference type="EMBL" id="RZYA01000008">
    <property type="protein sequence ID" value="RVU23222.1"/>
    <property type="molecule type" value="Genomic_DNA"/>
</dbReference>
<sequence length="557" mass="59853">MPRPRSPSPVAHPPPRPCPARRRDPSVSPESPPELPEPLLSVRGLTITAPGSRTPPVRDVCLDIGVGETHALVGESGAGKTLTARAVLGMLPYGAELSGTVRFAGRDIEPGGQRRLWGHAIGYVPQDALSVLSPVHPVGDQLTASLRSLGSLSRRQARACAVAALDRVGIPDAPRRARAYPHEFSGGMRQRAVIALATLHRPRLLVADEPTTALDPLVQDQILHLLAEQRAASEAALLLITHDLPLVSRWADRITVLHGGAVQETGPVPRVLTEPKAAYTRRLLDATRHGHRPPPEGTDEPLLSVRDLTVSYPGRRRGEAPVTAVDKVSFDVARGETLALIGASGSGKSSTAEAVLRLRPATSGSVRFAGRDLLELDDTQMRALRPHIQPVFQDPYGSLSPRQRIRDAIAEPLRVQGRWNDTNGPDRVDELLRQVGLDPALGTRRPHELSGGQCQRIGIARALASEPEVLILDEPVSGLDPTVRAGVLDLLESLQRKLGLGYLFICHDMDVVTSFAHRVAVLKDGKIVETLPAEALAAPGECHPYTRALLTAACEFA</sequence>
<dbReference type="InterPro" id="IPR017871">
    <property type="entry name" value="ABC_transporter-like_CS"/>
</dbReference>
<dbReference type="GO" id="GO:0005524">
    <property type="term" value="F:ATP binding"/>
    <property type="evidence" value="ECO:0007669"/>
    <property type="project" value="UniProtKB-KW"/>
</dbReference>